<dbReference type="InterPro" id="IPR036291">
    <property type="entry name" value="NAD(P)-bd_dom_sf"/>
</dbReference>
<evidence type="ECO:0000256" key="2">
    <source>
        <dbReference type="ARBA" id="ARBA00022450"/>
    </source>
</evidence>
<dbReference type="InterPro" id="IPR025110">
    <property type="entry name" value="AMP-bd_C"/>
</dbReference>
<dbReference type="Pfam" id="PF13193">
    <property type="entry name" value="AMP-binding_C"/>
    <property type="match status" value="1"/>
</dbReference>
<dbReference type="InterPro" id="IPR000873">
    <property type="entry name" value="AMP-dep_synth/lig_dom"/>
</dbReference>
<dbReference type="SUPFAM" id="SSF52777">
    <property type="entry name" value="CoA-dependent acyltransferases"/>
    <property type="match status" value="4"/>
</dbReference>
<dbReference type="Gene3D" id="3.40.50.12780">
    <property type="entry name" value="N-terminal domain of ligase-like"/>
    <property type="match status" value="2"/>
</dbReference>
<dbReference type="PANTHER" id="PTHR45527">
    <property type="entry name" value="NONRIBOSOMAL PEPTIDE SYNTHETASE"/>
    <property type="match status" value="1"/>
</dbReference>
<dbReference type="SUPFAM" id="SSF47336">
    <property type="entry name" value="ACP-like"/>
    <property type="match status" value="2"/>
</dbReference>
<protein>
    <submittedName>
        <fullName evidence="7">Amino acid adenylation domain-containing protein</fullName>
    </submittedName>
</protein>
<dbReference type="Gene3D" id="3.30.559.30">
    <property type="entry name" value="Nonribosomal peptide synthetase, condensation domain"/>
    <property type="match status" value="2"/>
</dbReference>
<evidence type="ECO:0000256" key="4">
    <source>
        <dbReference type="ARBA" id="ARBA00022598"/>
    </source>
</evidence>
<reference evidence="7" key="1">
    <citation type="submission" date="2022-10" db="EMBL/GenBank/DDBJ databases">
        <title>The complete genomes of actinobacterial strains from the NBC collection.</title>
        <authorList>
            <person name="Joergensen T.S."/>
            <person name="Alvarez Arevalo M."/>
            <person name="Sterndorff E.B."/>
            <person name="Faurdal D."/>
            <person name="Vuksanovic O."/>
            <person name="Mourched A.-S."/>
            <person name="Charusanti P."/>
            <person name="Shaw S."/>
            <person name="Blin K."/>
            <person name="Weber T."/>
        </authorList>
    </citation>
    <scope>NUCLEOTIDE SEQUENCE</scope>
    <source>
        <strain evidence="7">NBC_01436</strain>
    </source>
</reference>
<dbReference type="Proteomes" id="UP001431926">
    <property type="component" value="Chromosome"/>
</dbReference>
<feature type="region of interest" description="Disordered" evidence="5">
    <location>
        <begin position="1892"/>
        <end position="1915"/>
    </location>
</feature>
<evidence type="ECO:0000313" key="7">
    <source>
        <dbReference type="EMBL" id="WUX35092.1"/>
    </source>
</evidence>
<dbReference type="Gene3D" id="3.30.559.10">
    <property type="entry name" value="Chloramphenicol acetyltransferase-like domain"/>
    <property type="match status" value="2"/>
</dbReference>
<dbReference type="InterPro" id="IPR009081">
    <property type="entry name" value="PP-bd_ACP"/>
</dbReference>
<dbReference type="Pfam" id="PF00501">
    <property type="entry name" value="AMP-binding"/>
    <property type="match status" value="2"/>
</dbReference>
<sequence length="2358" mass="253859">MTPGNRTHSVWPLNAFQEGMLYLDERSRESRGPGERQPYLCQAVVTLSGGVDAERLSKAYTELIGAHDILAARFRQLSSGEAVAVIPTRRPVEWRNVDVPATDREETVAAESAGELDRGFDLRNGPCIRAVLVGRHLILTTHHIISDGWSVNLMVRDLMRLYDGRPVRGAQFSDHLLRLRGLDAAASLGHWKDVLRGVGVPTWLTSGGTSSSTVRTSVSRSVRPETHRRTAAYAAAEGVTVNSVLVASVGVAVGAYLGRTDVVLGSTVTDRGRGGRADEDIIGPMINTVPLRIIDGPDVVQQVHRSQLGAIEHSATSLSQIESSRGGSGLFDTIVVCTEQPASEAVADSRVLGVTTADTTHYPVGFEIDPRSGTITCVYDPDALGEASAELLLNSVERAVDRLTASGSAHDLSLWGLFAEAVLRNPDAMAVSDGPTRLTYTQLDRRAAGLAGRLQNTGIGRGDRVVIALPRSLDLITAILAVSRRGATAVPLTPGLPPARLKTILDTVHPKAVICPPTDHHHYIPHTRITDLTDLTTTHPGTTVPVTPHDTAYIVFTSGTSGTPKGVLIPHHGLTALRTTQHTTAPTQPGSRVLQFSTVGFDVLFWEISWSLFTGAELVIVPEEQRLGTELAQFLHDHNITHAAIPPAVITTWPTETTLPHGITLAVGTESMPPTLIHRWAPHCRLINCYGPTETTINATLWKAPPHWNNKNVPIGHPDTGKRIYLLDNNLHPTPHGTTGEIFIAGTGIATGYLNNPTLTAQHFLPDPHGNPGDRMYRTGDTGRWNNNNELEFHGRTDRQIQIRGHRVEPTEIEKHLTALNDITTATITTRETPHGTQLIAYIVTENHHPTPTWKEQLATHLPHYMLPTHIIPITHLPLTPNNKIDHTRLPPPTTTPPKPHHTPQTPLQHHITNTFADILQLPTIGIHDNFFTHGGHSLLALRLVGRIRAETGRRVPLGLVLANPTVAGVVLALEALDRDPEPAPVAEPAVADLTPDELSLYLVNRAEPSSTAYTLAFSVCLTGSVDEVAVRRAVRAVLSRHPMLRSRFRDSDGSVRMHIGGAGDELVRTVSAEPGENVLDRLAAEPFDLSREHPVRITLVRRSSRECDVVCVIHHIVFDEESLRVFCSDLAAAYRGSPLAPQPLERPPARTTSASDSDFWRRALADLDPGTIFPPRYGRRTDHALAIRTLDAAHVRALEDLGRRRGTTLFVVLTAALASSVAEVTGRRRFLLGTPVSTRETEADYRSVAYRVRTGLLNCTVGARTGPAELIDAIDSARTAMVTHSSTSLADIVRLLPRQGPVGQAPFDILVGFVDERPHDLDFGPDVAASVSAGETQEAQFPLAIDFVRSGTTGALAVRAAHDTSSADRAVVAALLDGLEKTLSSWPDMESSAVGTPGERSASAVEAPAGRPRPAPEALSLWGLFSEVAARFPDAPAVSDSSGRLSYGELATQAEGLAGALRATGVGRGDRVVVSVPRSAALTTAVLAVSRCGAAVVSLPQDMPSARLDVVLAEVNAAAAICEEETAARFAPLPTVAPTTAAPGVDEAVVMSALETAYVVFTSGSTGTPKGVVVPNEGLGTLLATQRLTTPTGPGSRVLQFSSSGFDMIFWETCWSVLAGAELVFVPEDRRLGGDLVRFINEEGITHAAISPSVVSSWPSDATLPEGLTLGIGSERVPPAAVRRWTDRCRVISGYGPTETTVNATLWQARRDWRGSSTPIGVPDVGKRVHLLGPTLEPVPHGTIGEVFIAGSGLADGYLNDPVLTAQRFLPDVFGMPGERMYRTGDMACWTDEGVLEFHGRIDDQVKIRGFRIEPVEIERQLTAIDGISSAVVVARENTATGAELVAYVVAEPPGRTAFWRRRLSAALPDYMIPARFVVLDALPLNANNKVDRERLPEPGPVTAPDAHAVAERPRTDLEQRVADVFASVLGLPSIGVHDDFFAHGGHSLLALKLVARIQETIGSPVSVKALFTSRTVSGLCAALASGRPEETTDEELRRDRGLPLPPRRPAPAGDVHRPSDYLVTGGTGFFGVHLLAELLRRSDEVVHCLVRARTRGEAEQRLTKQMRAQGLWSDAYRKRLQVHPGDLAKPRADWSPEDLPGTGRRIGAVVHNGARVNHLEQYRDLRAVNVLSVPEILALTAESGAEVHFVSTLSVAELLPPSRSDELHDSPRTVSERLNSGYNQTKWVAEGLFLRAAGRGHPVLIHRPGHLGGAVENGWMPVQDSFVQFVRTCAGVGGVPSFAPPLDLLPVDTAAAQLVSTVLSGVSDRTPRNMPETHGLGMARLADLLSDEGRRVRLMHRDEWNAAVWQAARSGTGGSVSPVALAMEPGPGQQSDELAGDLAYFGRCVRNALREP</sequence>
<name>A0ABZ1ZBT3_STRAQ</name>
<dbReference type="CDD" id="cd05930">
    <property type="entry name" value="A_NRPS"/>
    <property type="match status" value="2"/>
</dbReference>
<dbReference type="InterPro" id="IPR020806">
    <property type="entry name" value="PKS_PP-bd"/>
</dbReference>
<feature type="region of interest" description="Disordered" evidence="5">
    <location>
        <begin position="1987"/>
        <end position="2018"/>
    </location>
</feature>
<dbReference type="PROSITE" id="PS00455">
    <property type="entry name" value="AMP_BINDING"/>
    <property type="match status" value="2"/>
</dbReference>
<evidence type="ECO:0000256" key="1">
    <source>
        <dbReference type="ARBA" id="ARBA00001957"/>
    </source>
</evidence>
<dbReference type="RefSeq" id="WP_329354150.1">
    <property type="nucleotide sequence ID" value="NZ_CP109491.1"/>
</dbReference>
<comment type="cofactor">
    <cofactor evidence="1">
        <name>pantetheine 4'-phosphate</name>
        <dbReference type="ChEBI" id="CHEBI:47942"/>
    </cofactor>
</comment>
<dbReference type="SMART" id="SM00823">
    <property type="entry name" value="PKS_PP"/>
    <property type="match status" value="2"/>
</dbReference>
<dbReference type="InterPro" id="IPR036736">
    <property type="entry name" value="ACP-like_sf"/>
</dbReference>
<dbReference type="NCBIfam" id="TIGR01733">
    <property type="entry name" value="AA-adenyl-dom"/>
    <property type="match status" value="2"/>
</dbReference>
<keyword evidence="8" id="KW-1185">Reference proteome</keyword>
<organism evidence="7 8">
    <name type="scientific">Streptomyces anulatus</name>
    <name type="common">Streptomyces chrysomallus</name>
    <dbReference type="NCBI Taxonomy" id="1892"/>
    <lineage>
        <taxon>Bacteria</taxon>
        <taxon>Bacillati</taxon>
        <taxon>Actinomycetota</taxon>
        <taxon>Actinomycetes</taxon>
        <taxon>Kitasatosporales</taxon>
        <taxon>Streptomycetaceae</taxon>
        <taxon>Streptomyces</taxon>
    </lineage>
</organism>
<keyword evidence="4" id="KW-0436">Ligase</keyword>
<dbReference type="SUPFAM" id="SSF56801">
    <property type="entry name" value="Acetyl-CoA synthetase-like"/>
    <property type="match status" value="2"/>
</dbReference>
<feature type="compositionally biased region" description="Basic and acidic residues" evidence="5">
    <location>
        <begin position="1989"/>
        <end position="2003"/>
    </location>
</feature>
<gene>
    <name evidence="7" type="ORF">OG367_02110</name>
</gene>
<dbReference type="EMBL" id="CP109491">
    <property type="protein sequence ID" value="WUX35092.1"/>
    <property type="molecule type" value="Genomic_DNA"/>
</dbReference>
<dbReference type="SUPFAM" id="SSF51735">
    <property type="entry name" value="NAD(P)-binding Rossmann-fold domains"/>
    <property type="match status" value="1"/>
</dbReference>
<dbReference type="Pfam" id="PF07993">
    <property type="entry name" value="NAD_binding_4"/>
    <property type="match status" value="1"/>
</dbReference>
<dbReference type="InterPro" id="IPR042099">
    <property type="entry name" value="ANL_N_sf"/>
</dbReference>
<dbReference type="Gene3D" id="3.40.50.720">
    <property type="entry name" value="NAD(P)-binding Rossmann-like Domain"/>
    <property type="match status" value="1"/>
</dbReference>
<dbReference type="InterPro" id="IPR010071">
    <property type="entry name" value="AA_adenyl_dom"/>
</dbReference>
<dbReference type="InterPro" id="IPR010080">
    <property type="entry name" value="Thioester_reductase-like_dom"/>
</dbReference>
<keyword evidence="2" id="KW-0596">Phosphopantetheine</keyword>
<dbReference type="Pfam" id="PF00550">
    <property type="entry name" value="PP-binding"/>
    <property type="match status" value="2"/>
</dbReference>
<dbReference type="InterPro" id="IPR020845">
    <property type="entry name" value="AMP-binding_CS"/>
</dbReference>
<proteinExistence type="predicted"/>
<dbReference type="NCBIfam" id="TIGR01746">
    <property type="entry name" value="Thioester-redct"/>
    <property type="match status" value="1"/>
</dbReference>
<dbReference type="Gene3D" id="1.10.1200.10">
    <property type="entry name" value="ACP-like"/>
    <property type="match status" value="2"/>
</dbReference>
<dbReference type="InterPro" id="IPR001242">
    <property type="entry name" value="Condensation_dom"/>
</dbReference>
<dbReference type="PROSITE" id="PS50075">
    <property type="entry name" value="CARRIER"/>
    <property type="match status" value="2"/>
</dbReference>
<evidence type="ECO:0000313" key="8">
    <source>
        <dbReference type="Proteomes" id="UP001431926"/>
    </source>
</evidence>
<evidence type="ECO:0000259" key="6">
    <source>
        <dbReference type="PROSITE" id="PS50075"/>
    </source>
</evidence>
<dbReference type="Gene3D" id="3.30.300.30">
    <property type="match status" value="2"/>
</dbReference>
<dbReference type="InterPro" id="IPR013120">
    <property type="entry name" value="FAR_NAD-bd"/>
</dbReference>
<keyword evidence="3" id="KW-0597">Phosphoprotein</keyword>
<feature type="domain" description="Carrier" evidence="6">
    <location>
        <begin position="903"/>
        <end position="978"/>
    </location>
</feature>
<dbReference type="InterPro" id="IPR045851">
    <property type="entry name" value="AMP-bd_C_sf"/>
</dbReference>
<evidence type="ECO:0000256" key="3">
    <source>
        <dbReference type="ARBA" id="ARBA00022553"/>
    </source>
</evidence>
<dbReference type="Pfam" id="PF00668">
    <property type="entry name" value="Condensation"/>
    <property type="match status" value="2"/>
</dbReference>
<dbReference type="PANTHER" id="PTHR45527:SF1">
    <property type="entry name" value="FATTY ACID SYNTHASE"/>
    <property type="match status" value="1"/>
</dbReference>
<feature type="domain" description="Carrier" evidence="6">
    <location>
        <begin position="1914"/>
        <end position="1989"/>
    </location>
</feature>
<feature type="region of interest" description="Disordered" evidence="5">
    <location>
        <begin position="1388"/>
        <end position="1414"/>
    </location>
</feature>
<accession>A0ABZ1ZBT3</accession>
<dbReference type="InterPro" id="IPR023213">
    <property type="entry name" value="CAT-like_dom_sf"/>
</dbReference>
<evidence type="ECO:0000256" key="5">
    <source>
        <dbReference type="SAM" id="MobiDB-lite"/>
    </source>
</evidence>